<proteinExistence type="predicted"/>
<comment type="caution">
    <text evidence="3">The sequence shown here is derived from an EMBL/GenBank/DDBJ whole genome shotgun (WGS) entry which is preliminary data.</text>
</comment>
<keyword evidence="4" id="KW-1185">Reference proteome</keyword>
<sequence>MVTAPILLHCSAGIGRTGTFCAIDIGIKRYLNEKLIDMPTTVVKMRHERAGSVQTEDQYLFAHIALMDFIKQEKIIQEKVPSLELTNSKISFELDQIIELPPMNMPTIVTEQESVPDQIGISSDSSLPTVQEIIVSTNETNPETISLMPSTNDEEIDRKVCS</sequence>
<evidence type="ECO:0000259" key="2">
    <source>
        <dbReference type="PROSITE" id="PS50056"/>
    </source>
</evidence>
<dbReference type="InterPro" id="IPR016130">
    <property type="entry name" value="Tyr_Pase_AS"/>
</dbReference>
<dbReference type="PANTHER" id="PTHR19134:SF534">
    <property type="entry name" value="LD27988P"/>
    <property type="match status" value="1"/>
</dbReference>
<dbReference type="EMBL" id="CAJOBP010001918">
    <property type="protein sequence ID" value="CAF4321469.1"/>
    <property type="molecule type" value="Genomic_DNA"/>
</dbReference>
<dbReference type="InterPro" id="IPR029021">
    <property type="entry name" value="Prot-tyrosine_phosphatase-like"/>
</dbReference>
<dbReference type="PROSITE" id="PS50056">
    <property type="entry name" value="TYR_PHOSPHATASE_2"/>
    <property type="match status" value="1"/>
</dbReference>
<evidence type="ECO:0000313" key="4">
    <source>
        <dbReference type="Proteomes" id="UP000663873"/>
    </source>
</evidence>
<dbReference type="PROSITE" id="PS50055">
    <property type="entry name" value="TYR_PHOSPHATASE_PTP"/>
    <property type="match status" value="1"/>
</dbReference>
<name>A0A820J4K0_9BILA</name>
<organism evidence="3 4">
    <name type="scientific">Rotaria socialis</name>
    <dbReference type="NCBI Taxonomy" id="392032"/>
    <lineage>
        <taxon>Eukaryota</taxon>
        <taxon>Metazoa</taxon>
        <taxon>Spiralia</taxon>
        <taxon>Gnathifera</taxon>
        <taxon>Rotifera</taxon>
        <taxon>Eurotatoria</taxon>
        <taxon>Bdelloidea</taxon>
        <taxon>Philodinida</taxon>
        <taxon>Philodinidae</taxon>
        <taxon>Rotaria</taxon>
    </lineage>
</organism>
<dbReference type="PROSITE" id="PS00383">
    <property type="entry name" value="TYR_PHOSPHATASE_1"/>
    <property type="match status" value="1"/>
</dbReference>
<dbReference type="InterPro" id="IPR000387">
    <property type="entry name" value="Tyr_Pase_dom"/>
</dbReference>
<evidence type="ECO:0008006" key="5">
    <source>
        <dbReference type="Google" id="ProtNLM"/>
    </source>
</evidence>
<dbReference type="Proteomes" id="UP000663873">
    <property type="component" value="Unassembled WGS sequence"/>
</dbReference>
<dbReference type="Gene3D" id="3.90.190.10">
    <property type="entry name" value="Protein tyrosine phosphatase superfamily"/>
    <property type="match status" value="1"/>
</dbReference>
<dbReference type="InterPro" id="IPR050348">
    <property type="entry name" value="Protein-Tyr_Phosphatase"/>
</dbReference>
<accession>A0A820J4K0</accession>
<dbReference type="SUPFAM" id="SSF52799">
    <property type="entry name" value="(Phosphotyrosine protein) phosphatases II"/>
    <property type="match status" value="1"/>
</dbReference>
<dbReference type="InterPro" id="IPR000242">
    <property type="entry name" value="PTP_cat"/>
</dbReference>
<dbReference type="InterPro" id="IPR003595">
    <property type="entry name" value="Tyr_Pase_cat"/>
</dbReference>
<feature type="domain" description="Tyrosine specific protein phosphatases" evidence="2">
    <location>
        <begin position="1"/>
        <end position="60"/>
    </location>
</feature>
<reference evidence="3" key="1">
    <citation type="submission" date="2021-02" db="EMBL/GenBank/DDBJ databases">
        <authorList>
            <person name="Nowell W R."/>
        </authorList>
    </citation>
    <scope>NUCLEOTIDE SEQUENCE</scope>
</reference>
<dbReference type="Pfam" id="PF00102">
    <property type="entry name" value="Y_phosphatase"/>
    <property type="match status" value="1"/>
</dbReference>
<protein>
    <recommendedName>
        <fullName evidence="5">Protein tyrosine phosphatase</fullName>
    </recommendedName>
</protein>
<gene>
    <name evidence="3" type="ORF">UJA718_LOCUS13896</name>
</gene>
<feature type="domain" description="Tyrosine-protein phosphatase" evidence="1">
    <location>
        <begin position="1"/>
        <end position="69"/>
    </location>
</feature>
<dbReference type="GO" id="GO:0004725">
    <property type="term" value="F:protein tyrosine phosphatase activity"/>
    <property type="evidence" value="ECO:0007669"/>
    <property type="project" value="InterPro"/>
</dbReference>
<dbReference type="PRINTS" id="PR00700">
    <property type="entry name" value="PRTYPHPHTASE"/>
</dbReference>
<dbReference type="SMART" id="SM00404">
    <property type="entry name" value="PTPc_motif"/>
    <property type="match status" value="1"/>
</dbReference>
<evidence type="ECO:0000313" key="3">
    <source>
        <dbReference type="EMBL" id="CAF4321469.1"/>
    </source>
</evidence>
<dbReference type="PANTHER" id="PTHR19134">
    <property type="entry name" value="RECEPTOR-TYPE TYROSINE-PROTEIN PHOSPHATASE"/>
    <property type="match status" value="1"/>
</dbReference>
<evidence type="ECO:0000259" key="1">
    <source>
        <dbReference type="PROSITE" id="PS50055"/>
    </source>
</evidence>
<dbReference type="AlphaFoldDB" id="A0A820J4K0"/>